<name>A0AAD8QPZ2_LOLMU</name>
<proteinExistence type="predicted"/>
<evidence type="ECO:0000256" key="2">
    <source>
        <dbReference type="SAM" id="MobiDB-lite"/>
    </source>
</evidence>
<dbReference type="Pfam" id="PF04195">
    <property type="entry name" value="Transposase_28"/>
    <property type="match status" value="1"/>
</dbReference>
<dbReference type="PANTHER" id="PTHR33026:SF7">
    <property type="entry name" value="OS03G0100275 PROTEIN"/>
    <property type="match status" value="1"/>
</dbReference>
<dbReference type="Proteomes" id="UP001231189">
    <property type="component" value="Unassembled WGS sequence"/>
</dbReference>
<dbReference type="AlphaFoldDB" id="A0AAD8QPZ2"/>
<feature type="coiled-coil region" evidence="1">
    <location>
        <begin position="543"/>
        <end position="584"/>
    </location>
</feature>
<feature type="compositionally biased region" description="Pro residues" evidence="2">
    <location>
        <begin position="33"/>
        <end position="44"/>
    </location>
</feature>
<organism evidence="4 5">
    <name type="scientific">Lolium multiflorum</name>
    <name type="common">Italian ryegrass</name>
    <name type="synonym">Lolium perenne subsp. multiflorum</name>
    <dbReference type="NCBI Taxonomy" id="4521"/>
    <lineage>
        <taxon>Eukaryota</taxon>
        <taxon>Viridiplantae</taxon>
        <taxon>Streptophyta</taxon>
        <taxon>Embryophyta</taxon>
        <taxon>Tracheophyta</taxon>
        <taxon>Spermatophyta</taxon>
        <taxon>Magnoliopsida</taxon>
        <taxon>Liliopsida</taxon>
        <taxon>Poales</taxon>
        <taxon>Poaceae</taxon>
        <taxon>BOP clade</taxon>
        <taxon>Pooideae</taxon>
        <taxon>Poodae</taxon>
        <taxon>Poeae</taxon>
        <taxon>Poeae Chloroplast Group 2 (Poeae type)</taxon>
        <taxon>Loliodinae</taxon>
        <taxon>Loliinae</taxon>
        <taxon>Lolium</taxon>
    </lineage>
</organism>
<gene>
    <name evidence="4" type="ORF">QYE76_028817</name>
</gene>
<feature type="region of interest" description="Disordered" evidence="2">
    <location>
        <begin position="330"/>
        <end position="380"/>
    </location>
</feature>
<evidence type="ECO:0000313" key="5">
    <source>
        <dbReference type="Proteomes" id="UP001231189"/>
    </source>
</evidence>
<evidence type="ECO:0000313" key="4">
    <source>
        <dbReference type="EMBL" id="KAK1605144.1"/>
    </source>
</evidence>
<evidence type="ECO:0000256" key="1">
    <source>
        <dbReference type="SAM" id="Coils"/>
    </source>
</evidence>
<dbReference type="PANTHER" id="PTHR33026">
    <property type="entry name" value="OS06G0360600 PROTEIN"/>
    <property type="match status" value="1"/>
</dbReference>
<keyword evidence="1" id="KW-0175">Coiled coil</keyword>
<feature type="domain" description="Transposase (putative) gypsy type" evidence="3">
    <location>
        <begin position="97"/>
        <end position="164"/>
    </location>
</feature>
<accession>A0AAD8QPZ2</accession>
<feature type="compositionally biased region" description="Low complexity" evidence="2">
    <location>
        <begin position="8"/>
        <end position="32"/>
    </location>
</feature>
<sequence length="971" mass="105999">MVKKKNTAAAASSTSGGAAAKSSSSLPKGSAPSAPPPAPAPPAPSSSMVKPGDWVASTVTKRDEKRSRSLGLISSDAGDVILPGAISRPDPPAGFSVMFLSFLHRGLSLPTHGFLLHLLRTYEIQLWQLTPNSILHVAVFITLCEAFLGIEPHFGLWKKIFYVKRYSSSNGYFVTGGVGFVARSEVNYFNFPMRESVQGWRLKWFYVKDSSSPECRLPCYADVSEAKPKDSWKNILSADERASAEELFAKFLRIKEADGQTMIGTEVAAVFLKRRIQPVMARVHPMWLYSGPKDETRINAADLSEKELLDEVRRLTSFNQEDSIPLISSYAPLDVDHPPSGIPMASENTRDSPDDTSEGRGSSIPVDFHTTDQTGLEDEYNGPMNLEVAYADLPSSADNTCIADGSVRNVDTDRDTFVDAAAEGARASPAKRSTGGFADEDDLFDIDEGFIEPPPKKAKSDAVSPVVVASEASAPKAAPMAQASTASSLSKGKDISPTAATAAPFSDLRGVISSLEVFASRFTSLEADKVRLQEEVESSSSKLDGAVKIAAAARQEIDSLKEELARLKGKLKEEEASRLVAEARAAEKDEVLRQSSLALLEAANIPVDALERVPNNSPANAVSTILASHQLTQELLVKGKGALARMHSMIFPKIKQEKTLGQLIDTFAVDTKEVIEVFKRTSRTFGAVLAFQLMMGYGFKGDIEEMTKGLPKEQDGQPVDLSTFKASALTCARQLLELVFPVPSFADDSSGALPESDRIQRMKDRITQMEKDLRSTYALAAIINKKSEIAADVERYTLGELHKATESLNFIALNHAEENKRIHERVHALTQLSSSEEIFWREHSKASAVVKFQDRVQQVHQFFDKCYKAMRVVWKTMFPLNAVPPTLLTLMSEFGSAKKVRELVRSQVFAGAKCTLALVLACYPSACLLSIANATGDLEELYPKVLAPAHIIVDRLEEMSKVPEEKETPQG</sequence>
<feature type="region of interest" description="Disordered" evidence="2">
    <location>
        <begin position="1"/>
        <end position="51"/>
    </location>
</feature>
<reference evidence="4" key="1">
    <citation type="submission" date="2023-07" db="EMBL/GenBank/DDBJ databases">
        <title>A chromosome-level genome assembly of Lolium multiflorum.</title>
        <authorList>
            <person name="Chen Y."/>
            <person name="Copetti D."/>
            <person name="Kolliker R."/>
            <person name="Studer B."/>
        </authorList>
    </citation>
    <scope>NUCLEOTIDE SEQUENCE</scope>
    <source>
        <strain evidence="4">02402/16</strain>
        <tissue evidence="4">Leaf</tissue>
    </source>
</reference>
<keyword evidence="5" id="KW-1185">Reference proteome</keyword>
<protein>
    <recommendedName>
        <fullName evidence="3">Transposase (putative) gypsy type domain-containing protein</fullName>
    </recommendedName>
</protein>
<dbReference type="InterPro" id="IPR007321">
    <property type="entry name" value="Transposase_28"/>
</dbReference>
<dbReference type="EMBL" id="JAUUTY010000007">
    <property type="protein sequence ID" value="KAK1605144.1"/>
    <property type="molecule type" value="Genomic_DNA"/>
</dbReference>
<comment type="caution">
    <text evidence="4">The sequence shown here is derived from an EMBL/GenBank/DDBJ whole genome shotgun (WGS) entry which is preliminary data.</text>
</comment>
<evidence type="ECO:0000259" key="3">
    <source>
        <dbReference type="Pfam" id="PF04195"/>
    </source>
</evidence>